<dbReference type="EMBL" id="JAODUO010003659">
    <property type="protein sequence ID" value="KAK2146448.1"/>
    <property type="molecule type" value="Genomic_DNA"/>
</dbReference>
<keyword evidence="1" id="KW-1133">Transmembrane helix</keyword>
<reference evidence="2" key="1">
    <citation type="journal article" date="2023" name="Mol. Biol. Evol.">
        <title>Third-Generation Sequencing Reveals the Adaptive Role of the Epigenome in Three Deep-Sea Polychaetes.</title>
        <authorList>
            <person name="Perez M."/>
            <person name="Aroh O."/>
            <person name="Sun Y."/>
            <person name="Lan Y."/>
            <person name="Juniper S.K."/>
            <person name="Young C.R."/>
            <person name="Angers B."/>
            <person name="Qian P.Y."/>
        </authorList>
    </citation>
    <scope>NUCLEOTIDE SEQUENCE</scope>
    <source>
        <strain evidence="2">R07B-5</strain>
    </source>
</reference>
<feature type="transmembrane region" description="Helical" evidence="1">
    <location>
        <begin position="175"/>
        <end position="198"/>
    </location>
</feature>
<gene>
    <name evidence="2" type="ORF">NP493_3673g00002</name>
</gene>
<accession>A0AAD9J4W2</accession>
<keyword evidence="3" id="KW-1185">Reference proteome</keyword>
<proteinExistence type="predicted"/>
<dbReference type="AlphaFoldDB" id="A0AAD9J4W2"/>
<comment type="caution">
    <text evidence="2">The sequence shown here is derived from an EMBL/GenBank/DDBJ whole genome shotgun (WGS) entry which is preliminary data.</text>
</comment>
<feature type="transmembrane region" description="Helical" evidence="1">
    <location>
        <begin position="26"/>
        <end position="46"/>
    </location>
</feature>
<protein>
    <submittedName>
        <fullName evidence="2">Uncharacterized protein</fullName>
    </submittedName>
</protein>
<sequence>MSFTLDVFTISFVSGTFFISFSSPTFIIYLSLCLILCLSLSLFISLPRSLQTRSLSLFRHVNYPRLFLSLTLSLSPATLTHFTVFCFGRNLSVFLSPSLSFFSHVNRHLSNMYTHYRSLSRCRFSSCSHARVPYYFMVWTPPLSFSISLSPATLTHFTIFCCGRHLPPFLSHSRFLSSATLTHFTLFCWVYSLSVSIFSHVNRHSSDTYTTPISIYLSLSLSSQS</sequence>
<organism evidence="2 3">
    <name type="scientific">Ridgeia piscesae</name>
    <name type="common">Tubeworm</name>
    <dbReference type="NCBI Taxonomy" id="27915"/>
    <lineage>
        <taxon>Eukaryota</taxon>
        <taxon>Metazoa</taxon>
        <taxon>Spiralia</taxon>
        <taxon>Lophotrochozoa</taxon>
        <taxon>Annelida</taxon>
        <taxon>Polychaeta</taxon>
        <taxon>Sedentaria</taxon>
        <taxon>Canalipalpata</taxon>
        <taxon>Sabellida</taxon>
        <taxon>Siboglinidae</taxon>
        <taxon>Ridgeia</taxon>
    </lineage>
</organism>
<feature type="transmembrane region" description="Helical" evidence="1">
    <location>
        <begin position="66"/>
        <end position="91"/>
    </location>
</feature>
<keyword evidence="1" id="KW-0812">Transmembrane</keyword>
<evidence type="ECO:0000313" key="2">
    <source>
        <dbReference type="EMBL" id="KAK2146448.1"/>
    </source>
</evidence>
<dbReference type="Proteomes" id="UP001209878">
    <property type="component" value="Unassembled WGS sequence"/>
</dbReference>
<evidence type="ECO:0000256" key="1">
    <source>
        <dbReference type="SAM" id="Phobius"/>
    </source>
</evidence>
<keyword evidence="1" id="KW-0472">Membrane</keyword>
<name>A0AAD9J4W2_RIDPI</name>
<evidence type="ECO:0000313" key="3">
    <source>
        <dbReference type="Proteomes" id="UP001209878"/>
    </source>
</evidence>